<organism evidence="1 2">
    <name type="scientific">Silvanigrella aquatica</name>
    <dbReference type="NCBI Taxonomy" id="1915309"/>
    <lineage>
        <taxon>Bacteria</taxon>
        <taxon>Pseudomonadati</taxon>
        <taxon>Bdellovibrionota</taxon>
        <taxon>Oligoflexia</taxon>
        <taxon>Silvanigrellales</taxon>
        <taxon>Silvanigrellaceae</taxon>
        <taxon>Silvanigrella</taxon>
    </lineage>
</organism>
<evidence type="ECO:0000313" key="1">
    <source>
        <dbReference type="EMBL" id="APJ02598.1"/>
    </source>
</evidence>
<dbReference type="KEGG" id="saqi:AXG55_01070"/>
<dbReference type="OrthoDB" id="5291449at2"/>
<evidence type="ECO:0000313" key="2">
    <source>
        <dbReference type="Proteomes" id="UP000184731"/>
    </source>
</evidence>
<sequence>MDMHELIRQMERAERVWPDERPWAIQVLASYLHVQPPELLGLFRQINPTLETERDQVLPEDLRLLKAYCERIIERNSQESLEDKRREQVRARKTIQSLSPKIAEMIAARDHVRALNSYIYLLGESGEYALPEEKAQWYEEMGRLCLKVKRHPNEAARYFRSAVNALSLLEDADGIQDLLETYDEEFQGDEARRSWDSVMLTGKESLSKLTCSVS</sequence>
<proteinExistence type="predicted"/>
<dbReference type="AlphaFoldDB" id="A0A1L4CXC2"/>
<keyword evidence="2" id="KW-1185">Reference proteome</keyword>
<accession>A0A1L4CXC2</accession>
<dbReference type="Proteomes" id="UP000184731">
    <property type="component" value="Chromosome"/>
</dbReference>
<protein>
    <submittedName>
        <fullName evidence="1">Uncharacterized protein</fullName>
    </submittedName>
</protein>
<reference evidence="1 2" key="1">
    <citation type="submission" date="2016-10" db="EMBL/GenBank/DDBJ databases">
        <title>Silvanigrella aquatica sp. nov., isolated from a freshwater lake located in the Black Forest, Germany, description of Silvanigrellaceae fam. nov., Silvanigrellales ord. nov., reclassification of the order Bdellovibrionales in the class Oligoflexia, reclassification of the families Bacteriovoracaceae and Halobacteriovoraceae in the new order Bacteriovoracales ord. nov., and reclassification of the family Pseudobacteriovoracaceae in the order Oligoflexiales.</title>
        <authorList>
            <person name="Hahn M.W."/>
            <person name="Schmidt J."/>
            <person name="Koll U."/>
            <person name="Rohde M."/>
            <person name="Verbag S."/>
            <person name="Pitt A."/>
            <person name="Nakai R."/>
            <person name="Naganuma T."/>
            <person name="Lang E."/>
        </authorList>
    </citation>
    <scope>NUCLEOTIDE SEQUENCE [LARGE SCALE GENOMIC DNA]</scope>
    <source>
        <strain evidence="1 2">MWH-Nonnen-W8red</strain>
    </source>
</reference>
<name>A0A1L4CXC2_9BACT</name>
<gene>
    <name evidence="1" type="ORF">AXG55_01070</name>
</gene>
<dbReference type="RefSeq" id="WP_148696307.1">
    <property type="nucleotide sequence ID" value="NZ_CP017834.1"/>
</dbReference>
<dbReference type="EMBL" id="CP017834">
    <property type="protein sequence ID" value="APJ02598.1"/>
    <property type="molecule type" value="Genomic_DNA"/>
</dbReference>